<dbReference type="CDD" id="cd11290">
    <property type="entry name" value="gelsolin_S1_like"/>
    <property type="match status" value="1"/>
</dbReference>
<dbReference type="STRING" id="283909.R7U815"/>
<reference evidence="14" key="3">
    <citation type="submission" date="2015-06" db="UniProtKB">
        <authorList>
            <consortium name="EnsemblMetazoa"/>
        </authorList>
    </citation>
    <scope>IDENTIFICATION</scope>
</reference>
<evidence type="ECO:0000256" key="4">
    <source>
        <dbReference type="ARBA" id="ARBA00022490"/>
    </source>
</evidence>
<dbReference type="GO" id="GO:0051016">
    <property type="term" value="P:barbed-end actin filament capping"/>
    <property type="evidence" value="ECO:0007669"/>
    <property type="project" value="TreeGrafter"/>
</dbReference>
<dbReference type="Gene3D" id="3.40.20.10">
    <property type="entry name" value="Severin"/>
    <property type="match status" value="3"/>
</dbReference>
<evidence type="ECO:0000256" key="5">
    <source>
        <dbReference type="ARBA" id="ARBA00022737"/>
    </source>
</evidence>
<keyword evidence="15" id="KW-1185">Reference proteome</keyword>
<evidence type="ECO:0000259" key="12">
    <source>
        <dbReference type="Pfam" id="PF00626"/>
    </source>
</evidence>
<evidence type="ECO:0000313" key="15">
    <source>
        <dbReference type="Proteomes" id="UP000014760"/>
    </source>
</evidence>
<keyword evidence="4" id="KW-0963">Cytoplasm</keyword>
<comment type="subunit">
    <text evidence="10">Interacts with actin monomers and filaments.</text>
</comment>
<reference evidence="15" key="1">
    <citation type="submission" date="2012-12" db="EMBL/GenBank/DDBJ databases">
        <authorList>
            <person name="Hellsten U."/>
            <person name="Grimwood J."/>
            <person name="Chapman J.A."/>
            <person name="Shapiro H."/>
            <person name="Aerts A."/>
            <person name="Otillar R.P."/>
            <person name="Terry A.Y."/>
            <person name="Boore J.L."/>
            <person name="Simakov O."/>
            <person name="Marletaz F."/>
            <person name="Cho S.-J."/>
            <person name="Edsinger-Gonzales E."/>
            <person name="Havlak P."/>
            <person name="Kuo D.-H."/>
            <person name="Larsson T."/>
            <person name="Lv J."/>
            <person name="Arendt D."/>
            <person name="Savage R."/>
            <person name="Osoegawa K."/>
            <person name="de Jong P."/>
            <person name="Lindberg D.R."/>
            <person name="Seaver E.C."/>
            <person name="Weisblat D.A."/>
            <person name="Putnam N.H."/>
            <person name="Grigoriev I.V."/>
            <person name="Rokhsar D.S."/>
        </authorList>
    </citation>
    <scope>NUCLEOTIDE SEQUENCE</scope>
    <source>
        <strain evidence="15">I ESC-2004</strain>
    </source>
</reference>
<dbReference type="InterPro" id="IPR007123">
    <property type="entry name" value="Gelsolin-like_dom"/>
</dbReference>
<dbReference type="GO" id="GO:0005737">
    <property type="term" value="C:cytoplasm"/>
    <property type="evidence" value="ECO:0007669"/>
    <property type="project" value="TreeGrafter"/>
</dbReference>
<dbReference type="GO" id="GO:0051014">
    <property type="term" value="P:actin filament severing"/>
    <property type="evidence" value="ECO:0007669"/>
    <property type="project" value="TreeGrafter"/>
</dbReference>
<dbReference type="EMBL" id="KB304341">
    <property type="protein sequence ID" value="ELU02124.1"/>
    <property type="molecule type" value="Genomic_DNA"/>
</dbReference>
<dbReference type="InterPro" id="IPR029006">
    <property type="entry name" value="ADF-H/Gelsolin-like_dom_sf"/>
</dbReference>
<keyword evidence="6" id="KW-0106">Calcium</keyword>
<evidence type="ECO:0000256" key="1">
    <source>
        <dbReference type="ARBA" id="ARBA00004245"/>
    </source>
</evidence>
<evidence type="ECO:0000256" key="9">
    <source>
        <dbReference type="ARBA" id="ARBA00056258"/>
    </source>
</evidence>
<evidence type="ECO:0000256" key="2">
    <source>
        <dbReference type="ARBA" id="ARBA00008418"/>
    </source>
</evidence>
<proteinExistence type="inferred from homology"/>
<evidence type="ECO:0000256" key="11">
    <source>
        <dbReference type="ARBA" id="ARBA00083856"/>
    </source>
</evidence>
<evidence type="ECO:0000256" key="6">
    <source>
        <dbReference type="ARBA" id="ARBA00022837"/>
    </source>
</evidence>
<evidence type="ECO:0000313" key="14">
    <source>
        <dbReference type="EnsemblMetazoa" id="CapteP154247"/>
    </source>
</evidence>
<dbReference type="Pfam" id="PF00626">
    <property type="entry name" value="Gelsolin"/>
    <property type="match status" value="3"/>
</dbReference>
<dbReference type="GO" id="GO:0015629">
    <property type="term" value="C:actin cytoskeleton"/>
    <property type="evidence" value="ECO:0007669"/>
    <property type="project" value="TreeGrafter"/>
</dbReference>
<dbReference type="Proteomes" id="UP000014760">
    <property type="component" value="Unassembled WGS sequence"/>
</dbReference>
<feature type="domain" description="Gelsolin-like" evidence="12">
    <location>
        <begin position="63"/>
        <end position="140"/>
    </location>
</feature>
<evidence type="ECO:0000313" key="13">
    <source>
        <dbReference type="EMBL" id="ELU02124.1"/>
    </source>
</evidence>
<evidence type="ECO:0000256" key="7">
    <source>
        <dbReference type="ARBA" id="ARBA00023203"/>
    </source>
</evidence>
<evidence type="ECO:0000256" key="10">
    <source>
        <dbReference type="ARBA" id="ARBA00063765"/>
    </source>
</evidence>
<dbReference type="OMA" id="TQWASSW"/>
<keyword evidence="3" id="KW-0117">Actin capping</keyword>
<feature type="domain" description="Gelsolin-like" evidence="12">
    <location>
        <begin position="180"/>
        <end position="251"/>
    </location>
</feature>
<dbReference type="GO" id="GO:0005546">
    <property type="term" value="F:phosphatidylinositol-4,5-bisphosphate binding"/>
    <property type="evidence" value="ECO:0007669"/>
    <property type="project" value="TreeGrafter"/>
</dbReference>
<dbReference type="FunFam" id="3.40.20.10:FF:000043">
    <property type="entry name" value="macrophage-capping protein-like isoform X2"/>
    <property type="match status" value="1"/>
</dbReference>
<dbReference type="AlphaFoldDB" id="R7U815"/>
<keyword evidence="5" id="KW-0677">Repeat</keyword>
<protein>
    <recommendedName>
        <fullName evidence="11">Actin-modulator</fullName>
    </recommendedName>
</protein>
<reference evidence="13 15" key="2">
    <citation type="journal article" date="2013" name="Nature">
        <title>Insights into bilaterian evolution from three spiralian genomes.</title>
        <authorList>
            <person name="Simakov O."/>
            <person name="Marletaz F."/>
            <person name="Cho S.J."/>
            <person name="Edsinger-Gonzales E."/>
            <person name="Havlak P."/>
            <person name="Hellsten U."/>
            <person name="Kuo D.H."/>
            <person name="Larsson T."/>
            <person name="Lv J."/>
            <person name="Arendt D."/>
            <person name="Savage R."/>
            <person name="Osoegawa K."/>
            <person name="de Jong P."/>
            <person name="Grimwood J."/>
            <person name="Chapman J.A."/>
            <person name="Shapiro H."/>
            <person name="Aerts A."/>
            <person name="Otillar R.P."/>
            <person name="Terry A.Y."/>
            <person name="Boore J.L."/>
            <person name="Grigoriev I.V."/>
            <person name="Lindberg D.R."/>
            <person name="Seaver E.C."/>
            <person name="Weisblat D.A."/>
            <person name="Putnam N.H."/>
            <person name="Rokhsar D.S."/>
        </authorList>
    </citation>
    <scope>NUCLEOTIDE SEQUENCE</scope>
    <source>
        <strain evidence="13 15">I ESC-2004</strain>
    </source>
</reference>
<dbReference type="SMART" id="SM00262">
    <property type="entry name" value="GEL"/>
    <property type="match status" value="3"/>
</dbReference>
<name>R7U815_CAPTE</name>
<dbReference type="SUPFAM" id="SSF55753">
    <property type="entry name" value="Actin depolymerizing proteins"/>
    <property type="match status" value="3"/>
</dbReference>
<sequence>MSGLVKAKKYDWKDSNMALFGSDTEKQVKKESAEGEPAWEGAGQEAGMKIWRIVKFEVTEWPTEDYGKFFSGDSYIILNTYKPNEDSEELAYDVHFWIGKHSTQDEYGTAAYKTVELDTFLDDKPVQHREVQGHESALFRSYFRSGIVIMAGGAETGFRHVAPEEYTPRLLHFCGNRKAVTVTEVPLSEGRLNSNDVFILDMGTQLYQWNGSGANKDEKFKAMQFLSQLKSERSAQSETLDEDDTSKSHDFYSHLTEEDEDDEDIPDEAGIKNVFRVSDESGEIAFSEFDSPVSSAADLDSGDVFVVDTGCNCFVWIGGGASPAEKKNGFSYAHKHLQSTNHQLVPIVVVKEGQQNTAFETAIAA</sequence>
<dbReference type="CDD" id="cd11289">
    <property type="entry name" value="gelsolin_S2_like"/>
    <property type="match status" value="1"/>
</dbReference>
<accession>R7U815</accession>
<keyword evidence="7" id="KW-0009">Actin-binding</keyword>
<dbReference type="HOGENOM" id="CLU_002568_0_1_1"/>
<gene>
    <name evidence="13" type="ORF">CAPTEDRAFT_154247</name>
</gene>
<dbReference type="GO" id="GO:0051015">
    <property type="term" value="F:actin filament binding"/>
    <property type="evidence" value="ECO:0007669"/>
    <property type="project" value="InterPro"/>
</dbReference>
<dbReference type="PRINTS" id="PR00597">
    <property type="entry name" value="GELSOLIN"/>
</dbReference>
<dbReference type="PANTHER" id="PTHR11977">
    <property type="entry name" value="VILLIN"/>
    <property type="match status" value="1"/>
</dbReference>
<keyword evidence="8" id="KW-0206">Cytoskeleton</keyword>
<dbReference type="GO" id="GO:0008154">
    <property type="term" value="P:actin polymerization or depolymerization"/>
    <property type="evidence" value="ECO:0007669"/>
    <property type="project" value="TreeGrafter"/>
</dbReference>
<comment type="subcellular location">
    <subcellularLocation>
        <location evidence="1">Cytoplasm</location>
        <location evidence="1">Cytoskeleton</location>
    </subcellularLocation>
</comment>
<dbReference type="EnsemblMetazoa" id="CapteT154247">
    <property type="protein sequence ID" value="CapteP154247"/>
    <property type="gene ID" value="CapteG154247"/>
</dbReference>
<organism evidence="13">
    <name type="scientific">Capitella teleta</name>
    <name type="common">Polychaete worm</name>
    <dbReference type="NCBI Taxonomy" id="283909"/>
    <lineage>
        <taxon>Eukaryota</taxon>
        <taxon>Metazoa</taxon>
        <taxon>Spiralia</taxon>
        <taxon>Lophotrochozoa</taxon>
        <taxon>Annelida</taxon>
        <taxon>Polychaeta</taxon>
        <taxon>Sedentaria</taxon>
        <taxon>Scolecida</taxon>
        <taxon>Capitellidae</taxon>
        <taxon>Capitella</taxon>
    </lineage>
</organism>
<dbReference type="EMBL" id="AMQN01008986">
    <property type="status" value="NOT_ANNOTATED_CDS"/>
    <property type="molecule type" value="Genomic_DNA"/>
</dbReference>
<dbReference type="OrthoDB" id="6375767at2759"/>
<comment type="function">
    <text evidence="9">Calcium-regulated protein that binds to the plus (or barbed) ends of actin monomers or filaments, preventing monomer exchange (end-blocking or capping). Can promote the assembly of monomers into filaments (nucleation) as well as sever existing filaments.</text>
</comment>
<evidence type="ECO:0000256" key="3">
    <source>
        <dbReference type="ARBA" id="ARBA00022467"/>
    </source>
</evidence>
<dbReference type="PANTHER" id="PTHR11977:SF130">
    <property type="entry name" value="SEVERIN"/>
    <property type="match status" value="1"/>
</dbReference>
<dbReference type="InterPro" id="IPR007122">
    <property type="entry name" value="Villin/Gelsolin"/>
</dbReference>
<feature type="domain" description="Gelsolin-like" evidence="12">
    <location>
        <begin position="291"/>
        <end position="359"/>
    </location>
</feature>
<comment type="similarity">
    <text evidence="2">Belongs to the villin/gelsolin family.</text>
</comment>
<evidence type="ECO:0000256" key="8">
    <source>
        <dbReference type="ARBA" id="ARBA00023212"/>
    </source>
</evidence>